<dbReference type="PANTHER" id="PTHR11202:SF3">
    <property type="entry name" value="SPROUTY-RELATED PROTEIN WITH EVH-1 DOMAIN, ISOFORM C"/>
    <property type="match status" value="1"/>
</dbReference>
<dbReference type="Pfam" id="PF05210">
    <property type="entry name" value="Sprouty"/>
    <property type="match status" value="1"/>
</dbReference>
<feature type="region of interest" description="Disordered" evidence="1">
    <location>
        <begin position="303"/>
        <end position="411"/>
    </location>
</feature>
<dbReference type="InterPro" id="IPR000697">
    <property type="entry name" value="WH1/EVH1_dom"/>
</dbReference>
<dbReference type="GO" id="GO:0016020">
    <property type="term" value="C:membrane"/>
    <property type="evidence" value="ECO:0007669"/>
    <property type="project" value="InterPro"/>
</dbReference>
<dbReference type="AlphaFoldDB" id="A0A1I7ZSI4"/>
<dbReference type="CDD" id="cd10574">
    <property type="entry name" value="EVH1_SPRED-like"/>
    <property type="match status" value="1"/>
</dbReference>
<protein>
    <submittedName>
        <fullName evidence="4">WH1 domain-containing protein</fullName>
    </submittedName>
</protein>
<organism evidence="3 4">
    <name type="scientific">Steinernema glaseri</name>
    <dbReference type="NCBI Taxonomy" id="37863"/>
    <lineage>
        <taxon>Eukaryota</taxon>
        <taxon>Metazoa</taxon>
        <taxon>Ecdysozoa</taxon>
        <taxon>Nematoda</taxon>
        <taxon>Chromadorea</taxon>
        <taxon>Rhabditida</taxon>
        <taxon>Tylenchina</taxon>
        <taxon>Panagrolaimomorpha</taxon>
        <taxon>Strongyloidoidea</taxon>
        <taxon>Steinernematidae</taxon>
        <taxon>Steinernema</taxon>
    </lineage>
</organism>
<dbReference type="InterPro" id="IPR007875">
    <property type="entry name" value="Sprouty"/>
</dbReference>
<feature type="compositionally biased region" description="Polar residues" evidence="1">
    <location>
        <begin position="341"/>
        <end position="360"/>
    </location>
</feature>
<evidence type="ECO:0000313" key="3">
    <source>
        <dbReference type="Proteomes" id="UP000095287"/>
    </source>
</evidence>
<dbReference type="Proteomes" id="UP000095287">
    <property type="component" value="Unplaced"/>
</dbReference>
<name>A0A1I7ZSI4_9BILA</name>
<feature type="compositionally biased region" description="Basic and acidic residues" evidence="1">
    <location>
        <begin position="317"/>
        <end position="330"/>
    </location>
</feature>
<evidence type="ECO:0000256" key="1">
    <source>
        <dbReference type="SAM" id="MobiDB-lite"/>
    </source>
</evidence>
<dbReference type="Pfam" id="PF00568">
    <property type="entry name" value="WH1"/>
    <property type="match status" value="1"/>
</dbReference>
<proteinExistence type="predicted"/>
<sequence length="613" mass="67027">MSTDLADENADGCAELVPAAMAVAKAPAGKILKSSCSADRPFLFSENCYGSAFGVRRTNHLTVECLVSVRAQLLLWDDALAGWLPFDNGSLCNVALLQQITCQQTLSPSLLQPSKRSSWSGYSQAGAMLPNSARMTPVWEYHLQGNRISDQKNLFTCTLTPHMTYVSALPTFHHWRIDERKFALSFGSAYDAAKFHNRLQKALGHLCRQSKSSSGDSNLDATEELEDDVFAPIELGATPAPAPRGFRLRTRAVPQEAPPTEQAEDDFVKVAAEEVVVEANSPPIEDEASRGFLCVTTTIVQREAIPSDEADPPMDPETARRGTEYCELSDHVSSSSGYDSTWRSGDPASQATDVVSSSAPEPSKPDRPLSDSLEERPPAKVHLVCEPKSAEPAKEKLRSVSNPGTGKFLPRGTYPLNKFGAMIKSKSLLESHMKAVHNPAGTEQKQRSQSFGKSNIPSAKVIQQREKCRYCSKWYNVSENGRSACRDAPDRVNEVLKKVTCYALANNVVQRCSASNGSSSMRPFQSRRLSDVPRPSAWRRRVGFALASLLCPCVCCYVPLKKARRICCCARDSGGRHAPDSKSHEALPTASVGYGATSMRRSSSRNLISRLSF</sequence>
<dbReference type="Gene3D" id="2.30.29.30">
    <property type="entry name" value="Pleckstrin-homology domain (PH domain)/Phosphotyrosine-binding domain (PTB)"/>
    <property type="match status" value="1"/>
</dbReference>
<dbReference type="GO" id="GO:0043409">
    <property type="term" value="P:negative regulation of MAPK cascade"/>
    <property type="evidence" value="ECO:0007669"/>
    <property type="project" value="TreeGrafter"/>
</dbReference>
<dbReference type="InterPro" id="IPR011993">
    <property type="entry name" value="PH-like_dom_sf"/>
</dbReference>
<dbReference type="GO" id="GO:0019901">
    <property type="term" value="F:protein kinase binding"/>
    <property type="evidence" value="ECO:0007669"/>
    <property type="project" value="TreeGrafter"/>
</dbReference>
<feature type="compositionally biased region" description="Basic and acidic residues" evidence="1">
    <location>
        <begin position="363"/>
        <end position="398"/>
    </location>
</feature>
<keyword evidence="3" id="KW-1185">Reference proteome</keyword>
<evidence type="ECO:0000313" key="4">
    <source>
        <dbReference type="WBParaSite" id="L893_g29499.t1"/>
    </source>
</evidence>
<reference evidence="4" key="1">
    <citation type="submission" date="2016-11" db="UniProtKB">
        <authorList>
            <consortium name="WormBaseParasite"/>
        </authorList>
    </citation>
    <scope>IDENTIFICATION</scope>
</reference>
<dbReference type="SMART" id="SM00461">
    <property type="entry name" value="WH1"/>
    <property type="match status" value="1"/>
</dbReference>
<feature type="compositionally biased region" description="Low complexity" evidence="1">
    <location>
        <begin position="331"/>
        <end position="340"/>
    </location>
</feature>
<dbReference type="PANTHER" id="PTHR11202">
    <property type="entry name" value="SPROUTY-RELATED, EVH1 DOMAIN-CONTAINING PROTEIN FAMILY MEMBER"/>
    <property type="match status" value="1"/>
</dbReference>
<dbReference type="SUPFAM" id="SSF50729">
    <property type="entry name" value="PH domain-like"/>
    <property type="match status" value="1"/>
</dbReference>
<dbReference type="PROSITE" id="PS50229">
    <property type="entry name" value="WH1"/>
    <property type="match status" value="1"/>
</dbReference>
<evidence type="ECO:0000259" key="2">
    <source>
        <dbReference type="PROSITE" id="PS50229"/>
    </source>
</evidence>
<feature type="domain" description="WH1" evidence="2">
    <location>
        <begin position="58"/>
        <end position="206"/>
    </location>
</feature>
<dbReference type="InterPro" id="IPR041937">
    <property type="entry name" value="SPRE_EVH1"/>
</dbReference>
<accession>A0A1I7ZSI4</accession>
<dbReference type="WBParaSite" id="L893_g29499.t1">
    <property type="protein sequence ID" value="L893_g29499.t1"/>
    <property type="gene ID" value="L893_g29499"/>
</dbReference>